<comment type="caution">
    <text evidence="7">The sequence shown here is derived from an EMBL/GenBank/DDBJ whole genome shotgun (WGS) entry which is preliminary data.</text>
</comment>
<dbReference type="SUPFAM" id="SSF52833">
    <property type="entry name" value="Thioredoxin-like"/>
    <property type="match status" value="1"/>
</dbReference>
<evidence type="ECO:0000256" key="1">
    <source>
        <dbReference type="ARBA" id="ARBA00008140"/>
    </source>
</evidence>
<reference evidence="7 8" key="1">
    <citation type="submission" date="2019-02" db="EMBL/GenBank/DDBJ databases">
        <title>Genome sequencing of the rare red list fungi Bondarzewia mesenterica.</title>
        <authorList>
            <person name="Buettner E."/>
            <person name="Kellner H."/>
        </authorList>
    </citation>
    <scope>NUCLEOTIDE SEQUENCE [LARGE SCALE GENOMIC DNA]</scope>
    <source>
        <strain evidence="7 8">DSM 108281</strain>
    </source>
</reference>
<dbReference type="InterPro" id="IPR008580">
    <property type="entry name" value="PPPDE_dom"/>
</dbReference>
<dbReference type="Gene3D" id="3.40.30.10">
    <property type="entry name" value="Glutaredoxin"/>
    <property type="match status" value="1"/>
</dbReference>
<evidence type="ECO:0000256" key="2">
    <source>
        <dbReference type="ARBA" id="ARBA00022670"/>
    </source>
</evidence>
<dbReference type="Gene3D" id="1.25.10.10">
    <property type="entry name" value="Leucine-rich Repeat Variant"/>
    <property type="match status" value="1"/>
</dbReference>
<name>A0A4S4L5Y4_9AGAM</name>
<dbReference type="Gene3D" id="3.90.1720.30">
    <property type="entry name" value="PPPDE domains"/>
    <property type="match status" value="1"/>
</dbReference>
<evidence type="ECO:0000259" key="4">
    <source>
        <dbReference type="PROSITE" id="PS51352"/>
    </source>
</evidence>
<feature type="domain" description="Thioredoxin" evidence="4">
    <location>
        <begin position="179"/>
        <end position="311"/>
    </location>
</feature>
<dbReference type="InterPro" id="IPR013766">
    <property type="entry name" value="Thioredoxin_domain"/>
</dbReference>
<gene>
    <name evidence="7" type="ORF">EW146_g9529</name>
</gene>
<comment type="similarity">
    <text evidence="1">Belongs to the DeSI family.</text>
</comment>
<sequence length="615" mass="66525">MNSLVQLYVYDLSNGLARQLSLQLTGKQIDGIWHSSVVVFGKEIFYGQGISITAPGQSHHGRPLQVIEVGETALDEDTLEEYLTEMREHYTADKAKFNCNSFTNDCVGFLTGGSIPSWIKDLPTDFLSTPFGAALRPTIDAMYRRPAAPVPAMTPPSAQTAEANPQLASALLQAIAERAASGAPIASGSGTGTPSTSTVTAPIHVSTNLASFHSTLESHRAVVAFFTSSTCAPCRMIEPVFDELAQSRNKGEGKIAFVKIDTGVGMGAAVAAEYRVNATPTFNFFLDGKRVHELKGVNAPELRTQVDLLLYQAFPPHPHASLDLPAIRAISLEPILFTQVPALETVRDKLFSFIDAAPSDTFTNKSTVKGSLTNVIFPWLKSRFSNDKQPSSPQPPSSLCSTFGDWRSSTPASLKPPSPPSPFLLTTVSASASPVPRPTLLTLLRLLSNALSSPLLARGLLAADLQAKSVVTEMLVQMILHEDRLVRVASASVAFNIAAWVQRGRAARLRRDEGKADEGIREGEEDEEWEIEMVSAVVEALDREKESEEVVHRLTATLALFLQLSPFYEGQLVPLLEVLQAQTKLKAKLAGEGGLNIQKKEARSLLQEVADKLCA</sequence>
<dbReference type="GO" id="GO:0006508">
    <property type="term" value="P:proteolysis"/>
    <property type="evidence" value="ECO:0007669"/>
    <property type="project" value="UniProtKB-KW"/>
</dbReference>
<feature type="domain" description="PUL" evidence="5">
    <location>
        <begin position="312"/>
        <end position="612"/>
    </location>
</feature>
<evidence type="ECO:0000259" key="6">
    <source>
        <dbReference type="PROSITE" id="PS51858"/>
    </source>
</evidence>
<evidence type="ECO:0008006" key="9">
    <source>
        <dbReference type="Google" id="ProtNLM"/>
    </source>
</evidence>
<dbReference type="InterPro" id="IPR017937">
    <property type="entry name" value="Thioredoxin_CS"/>
</dbReference>
<keyword evidence="8" id="KW-1185">Reference proteome</keyword>
<dbReference type="PROSITE" id="PS51352">
    <property type="entry name" value="THIOREDOXIN_2"/>
    <property type="match status" value="1"/>
</dbReference>
<organism evidence="7 8">
    <name type="scientific">Bondarzewia mesenterica</name>
    <dbReference type="NCBI Taxonomy" id="1095465"/>
    <lineage>
        <taxon>Eukaryota</taxon>
        <taxon>Fungi</taxon>
        <taxon>Dikarya</taxon>
        <taxon>Basidiomycota</taxon>
        <taxon>Agaricomycotina</taxon>
        <taxon>Agaricomycetes</taxon>
        <taxon>Russulales</taxon>
        <taxon>Bondarzewiaceae</taxon>
        <taxon>Bondarzewia</taxon>
    </lineage>
</organism>
<dbReference type="PANTHER" id="PTHR12378:SF7">
    <property type="entry name" value="DESUMOYLATING ISOPEPTIDASE 1"/>
    <property type="match status" value="1"/>
</dbReference>
<dbReference type="GO" id="GO:0008233">
    <property type="term" value="F:peptidase activity"/>
    <property type="evidence" value="ECO:0007669"/>
    <property type="project" value="UniProtKB-KW"/>
</dbReference>
<dbReference type="OrthoDB" id="21221at2759"/>
<dbReference type="PANTHER" id="PTHR12378">
    <property type="entry name" value="DESUMOYLATING ISOPEPTIDASE"/>
    <property type="match status" value="1"/>
</dbReference>
<accession>A0A4S4L5Y4</accession>
<evidence type="ECO:0000313" key="8">
    <source>
        <dbReference type="Proteomes" id="UP000310158"/>
    </source>
</evidence>
<dbReference type="Pfam" id="PF00085">
    <property type="entry name" value="Thioredoxin"/>
    <property type="match status" value="1"/>
</dbReference>
<dbReference type="PROSITE" id="PS00194">
    <property type="entry name" value="THIOREDOXIN_1"/>
    <property type="match status" value="1"/>
</dbReference>
<dbReference type="GO" id="GO:0070646">
    <property type="term" value="P:protein modification by small protein removal"/>
    <property type="evidence" value="ECO:0007669"/>
    <property type="project" value="TreeGrafter"/>
</dbReference>
<dbReference type="SMART" id="SM01179">
    <property type="entry name" value="DUF862"/>
    <property type="match status" value="1"/>
</dbReference>
<dbReference type="Proteomes" id="UP000310158">
    <property type="component" value="Unassembled WGS sequence"/>
</dbReference>
<dbReference type="InterPro" id="IPR013535">
    <property type="entry name" value="PUL_dom"/>
</dbReference>
<evidence type="ECO:0000256" key="3">
    <source>
        <dbReference type="ARBA" id="ARBA00022801"/>
    </source>
</evidence>
<evidence type="ECO:0000313" key="7">
    <source>
        <dbReference type="EMBL" id="THH06707.1"/>
    </source>
</evidence>
<protein>
    <recommendedName>
        <fullName evidence="9">PPPDE domain-containing protein</fullName>
    </recommendedName>
</protein>
<proteinExistence type="inferred from homology"/>
<dbReference type="CDD" id="cd02947">
    <property type="entry name" value="TRX_family"/>
    <property type="match status" value="1"/>
</dbReference>
<evidence type="ECO:0000259" key="5">
    <source>
        <dbReference type="PROSITE" id="PS51396"/>
    </source>
</evidence>
<dbReference type="Pfam" id="PF05903">
    <property type="entry name" value="Peptidase_C97"/>
    <property type="match status" value="1"/>
</dbReference>
<feature type="domain" description="PPPDE" evidence="6">
    <location>
        <begin position="3"/>
        <end position="140"/>
    </location>
</feature>
<dbReference type="PROSITE" id="PS51396">
    <property type="entry name" value="PUL"/>
    <property type="match status" value="1"/>
</dbReference>
<dbReference type="AlphaFoldDB" id="A0A4S4L5Y4"/>
<keyword evidence="3" id="KW-0378">Hydrolase</keyword>
<dbReference type="EMBL" id="SGPL01000851">
    <property type="protein sequence ID" value="THH06707.1"/>
    <property type="molecule type" value="Genomic_DNA"/>
</dbReference>
<dbReference type="InterPro" id="IPR036249">
    <property type="entry name" value="Thioredoxin-like_sf"/>
</dbReference>
<keyword evidence="2" id="KW-0645">Protease</keyword>
<dbReference type="PROSITE" id="PS51858">
    <property type="entry name" value="PPPDE"/>
    <property type="match status" value="1"/>
</dbReference>
<dbReference type="InterPro" id="IPR042266">
    <property type="entry name" value="PPPDE_sf"/>
</dbReference>
<dbReference type="InterPro" id="IPR011989">
    <property type="entry name" value="ARM-like"/>
</dbReference>
<dbReference type="Pfam" id="PF08324">
    <property type="entry name" value="PUL"/>
    <property type="match status" value="1"/>
</dbReference>